<evidence type="ECO:0000313" key="1">
    <source>
        <dbReference type="EMBL" id="ONK64865.1"/>
    </source>
</evidence>
<organism evidence="1 2">
    <name type="scientific">Asparagus officinalis</name>
    <name type="common">Garden asparagus</name>
    <dbReference type="NCBI Taxonomy" id="4686"/>
    <lineage>
        <taxon>Eukaryota</taxon>
        <taxon>Viridiplantae</taxon>
        <taxon>Streptophyta</taxon>
        <taxon>Embryophyta</taxon>
        <taxon>Tracheophyta</taxon>
        <taxon>Spermatophyta</taxon>
        <taxon>Magnoliopsida</taxon>
        <taxon>Liliopsida</taxon>
        <taxon>Asparagales</taxon>
        <taxon>Asparagaceae</taxon>
        <taxon>Asparagoideae</taxon>
        <taxon>Asparagus</taxon>
    </lineage>
</organism>
<keyword evidence="2" id="KW-1185">Reference proteome</keyword>
<proteinExistence type="predicted"/>
<gene>
    <name evidence="1" type="ORF">A4U43_C07F30790</name>
</gene>
<evidence type="ECO:0000313" key="2">
    <source>
        <dbReference type="Proteomes" id="UP000243459"/>
    </source>
</evidence>
<dbReference type="Gramene" id="ONK64865">
    <property type="protein sequence ID" value="ONK64865"/>
    <property type="gene ID" value="A4U43_C07F30790"/>
</dbReference>
<dbReference type="EMBL" id="CM007387">
    <property type="protein sequence ID" value="ONK64865.1"/>
    <property type="molecule type" value="Genomic_DNA"/>
</dbReference>
<protein>
    <submittedName>
        <fullName evidence="1">Uncharacterized protein</fullName>
    </submittedName>
</protein>
<accession>A0A5P1EG43</accession>
<dbReference type="Proteomes" id="UP000243459">
    <property type="component" value="Chromosome 7"/>
</dbReference>
<name>A0A5P1EG43_ASPOF</name>
<reference evidence="2" key="1">
    <citation type="journal article" date="2017" name="Nat. Commun.">
        <title>The asparagus genome sheds light on the origin and evolution of a young Y chromosome.</title>
        <authorList>
            <person name="Harkess A."/>
            <person name="Zhou J."/>
            <person name="Xu C."/>
            <person name="Bowers J.E."/>
            <person name="Van der Hulst R."/>
            <person name="Ayyampalayam S."/>
            <person name="Mercati F."/>
            <person name="Riccardi P."/>
            <person name="McKain M.R."/>
            <person name="Kakrana A."/>
            <person name="Tang H."/>
            <person name="Ray J."/>
            <person name="Groenendijk J."/>
            <person name="Arikit S."/>
            <person name="Mathioni S.M."/>
            <person name="Nakano M."/>
            <person name="Shan H."/>
            <person name="Telgmann-Rauber A."/>
            <person name="Kanno A."/>
            <person name="Yue Z."/>
            <person name="Chen H."/>
            <person name="Li W."/>
            <person name="Chen Y."/>
            <person name="Xu X."/>
            <person name="Zhang Y."/>
            <person name="Luo S."/>
            <person name="Chen H."/>
            <person name="Gao J."/>
            <person name="Mao Z."/>
            <person name="Pires J.C."/>
            <person name="Luo M."/>
            <person name="Kudrna D."/>
            <person name="Wing R.A."/>
            <person name="Meyers B.C."/>
            <person name="Yi K."/>
            <person name="Kong H."/>
            <person name="Lavrijsen P."/>
            <person name="Sunseri F."/>
            <person name="Falavigna A."/>
            <person name="Ye Y."/>
            <person name="Leebens-Mack J.H."/>
            <person name="Chen G."/>
        </authorList>
    </citation>
    <scope>NUCLEOTIDE SEQUENCE [LARGE SCALE GENOMIC DNA]</scope>
    <source>
        <strain evidence="2">cv. DH0086</strain>
    </source>
</reference>
<dbReference type="AlphaFoldDB" id="A0A5P1EG43"/>
<sequence length="136" mass="16553">MAIVKRTARKRTLSFWRRDDHQIRLAFPYRKPTKLEYMTHKFKRNETTDEHISNMRNILFNMEVQCEPALSEKEKIDGLVNSLPDEFGFIKYRLLNNSTFDDVVLEMRLINFDWNFKRQCRRTAILYYFTTSIIVY</sequence>